<evidence type="ECO:0000313" key="2">
    <source>
        <dbReference type="EMBL" id="NHQ73389.1"/>
    </source>
</evidence>
<comment type="caution">
    <text evidence="2">The sequence shown here is derived from an EMBL/GenBank/DDBJ whole genome shotgun (WGS) entry which is preliminary data.</text>
</comment>
<feature type="transmembrane region" description="Helical" evidence="1">
    <location>
        <begin position="26"/>
        <end position="44"/>
    </location>
</feature>
<evidence type="ECO:0008006" key="4">
    <source>
        <dbReference type="Google" id="ProtNLM"/>
    </source>
</evidence>
<keyword evidence="3" id="KW-1185">Reference proteome</keyword>
<reference evidence="2" key="1">
    <citation type="submission" date="2020-03" db="EMBL/GenBank/DDBJ databases">
        <title>Roseovarius gahaiensis sp. nov., isolated from Gahai Saline Lake, China.</title>
        <authorList>
            <person name="Sun X."/>
        </authorList>
    </citation>
    <scope>NUCLEOTIDE SEQUENCE</scope>
    <source>
        <strain evidence="2">GH877</strain>
    </source>
</reference>
<evidence type="ECO:0000256" key="1">
    <source>
        <dbReference type="SAM" id="Phobius"/>
    </source>
</evidence>
<dbReference type="EMBL" id="JAAORB010000003">
    <property type="protein sequence ID" value="NHQ73389.1"/>
    <property type="molecule type" value="Genomic_DNA"/>
</dbReference>
<dbReference type="AlphaFoldDB" id="A0A967BAC7"/>
<evidence type="ECO:0000313" key="3">
    <source>
        <dbReference type="Proteomes" id="UP000639775"/>
    </source>
</evidence>
<dbReference type="RefSeq" id="WP_167193172.1">
    <property type="nucleotide sequence ID" value="NZ_JAAORB010000003.1"/>
</dbReference>
<name>A0A967BAC7_9RHOB</name>
<protein>
    <recommendedName>
        <fullName evidence="4">Tetratricopeptide repeat-like domain-containing protein</fullName>
    </recommendedName>
</protein>
<keyword evidence="1" id="KW-0812">Transmembrane</keyword>
<proteinExistence type="predicted"/>
<keyword evidence="1" id="KW-1133">Transmembrane helix</keyword>
<organism evidence="2 3">
    <name type="scientific">Roseovarius gahaiensis</name>
    <dbReference type="NCBI Taxonomy" id="2716691"/>
    <lineage>
        <taxon>Bacteria</taxon>
        <taxon>Pseudomonadati</taxon>
        <taxon>Pseudomonadota</taxon>
        <taxon>Alphaproteobacteria</taxon>
        <taxon>Rhodobacterales</taxon>
        <taxon>Roseobacteraceae</taxon>
        <taxon>Roseovarius</taxon>
    </lineage>
</organism>
<sequence length="221" mass="23497">MSDTDSFIQEVTEEVRRDRLFRLMRRYGWIPVLAVALIVGGTAWNEWRKSEERSQAQAFGDAVLGALEAEDRTARASALDTVAAPTPGAGAVLDLLTAAEETDETPQQAATRLLALADSDGVDPVYRRIATLKAVALPESGLSVEDRRNRVQALAMSSGLTRLLAEEQLALIDIETGDTVSALERLTAIAGDAEATAGLRRRASQVIVALGGDVPQSGQGG</sequence>
<dbReference type="Proteomes" id="UP000639775">
    <property type="component" value="Unassembled WGS sequence"/>
</dbReference>
<keyword evidence="1" id="KW-0472">Membrane</keyword>
<accession>A0A967BAC7</accession>
<gene>
    <name evidence="2" type="ORF">HAT86_02770</name>
</gene>